<accession>A0A2V2BID8</accession>
<dbReference type="EMBL" id="QGHF01000003">
    <property type="protein sequence ID" value="PWK98437.1"/>
    <property type="molecule type" value="Genomic_DNA"/>
</dbReference>
<proteinExistence type="predicted"/>
<organism evidence="2 3">
    <name type="scientific">Pantoea allii</name>
    <dbReference type="NCBI Taxonomy" id="574096"/>
    <lineage>
        <taxon>Bacteria</taxon>
        <taxon>Pseudomonadati</taxon>
        <taxon>Pseudomonadota</taxon>
        <taxon>Gammaproteobacteria</taxon>
        <taxon>Enterobacterales</taxon>
        <taxon>Erwiniaceae</taxon>
        <taxon>Pantoea</taxon>
    </lineage>
</organism>
<dbReference type="AlphaFoldDB" id="A0A2V2BID8"/>
<dbReference type="InterPro" id="IPR049304">
    <property type="entry name" value="Gly_rich_dom"/>
</dbReference>
<name>A0A2V2BID8_9GAMM</name>
<reference evidence="2 3" key="1">
    <citation type="submission" date="2018-05" db="EMBL/GenBank/DDBJ databases">
        <title>Genomic Encyclopedia of Type Strains, Phase IV (KMG-V): Genome sequencing to study the core and pangenomes of soil and plant-associated prokaryotes.</title>
        <authorList>
            <person name="Whitman W."/>
        </authorList>
    </citation>
    <scope>NUCLEOTIDE SEQUENCE [LARGE SCALE GENOMIC DNA]</scope>
    <source>
        <strain evidence="2 3">PNA 200-10</strain>
    </source>
</reference>
<evidence type="ECO:0000259" key="1">
    <source>
        <dbReference type="Pfam" id="PF21722"/>
    </source>
</evidence>
<dbReference type="Proteomes" id="UP000245981">
    <property type="component" value="Unassembled WGS sequence"/>
</dbReference>
<gene>
    <name evidence="2" type="ORF">C7431_103202</name>
</gene>
<evidence type="ECO:0000313" key="3">
    <source>
        <dbReference type="Proteomes" id="UP000245981"/>
    </source>
</evidence>
<comment type="caution">
    <text evidence="2">The sequence shown here is derived from an EMBL/GenBank/DDBJ whole genome shotgun (WGS) entry which is preliminary data.</text>
</comment>
<sequence>MTTSGNYTPDPEAKKVRCQLVGAGASGSSPATTDASSYTAAGGGGGGGGFVEFEIDLIVTKITNLPVTIGLGGASVTGSVGIIGGTTWFGTKIYASGGSTGSISTRPQVNYTNAVNSLMVIPGVPGIGEFNETELGYKLLRKANGTYGGWGYLGTQGQLGGSGGASMLSGEVFAAGNRGFGNNGAGAGYGAGGSGTCNLYNDPYPEVLTYSAKPSGAGANGVAIFYEYS</sequence>
<dbReference type="Pfam" id="PF21722">
    <property type="entry name" value="Gly_rich_2"/>
    <property type="match status" value="1"/>
</dbReference>
<feature type="domain" description="Glycine-rich" evidence="1">
    <location>
        <begin position="3"/>
        <end position="225"/>
    </location>
</feature>
<evidence type="ECO:0000313" key="2">
    <source>
        <dbReference type="EMBL" id="PWK98437.1"/>
    </source>
</evidence>
<protein>
    <recommendedName>
        <fullName evidence="1">Glycine-rich domain-containing protein</fullName>
    </recommendedName>
</protein>